<dbReference type="Pfam" id="PF03471">
    <property type="entry name" value="CorC_HlyC"/>
    <property type="match status" value="1"/>
</dbReference>
<protein>
    <submittedName>
        <fullName evidence="12">HlyC/CorC family transporter</fullName>
    </submittedName>
</protein>
<evidence type="ECO:0000256" key="1">
    <source>
        <dbReference type="ARBA" id="ARBA00004141"/>
    </source>
</evidence>
<evidence type="ECO:0000259" key="10">
    <source>
        <dbReference type="PROSITE" id="PS51371"/>
    </source>
</evidence>
<keyword evidence="6 8" id="KW-0472">Membrane</keyword>
<keyword evidence="3" id="KW-0677">Repeat</keyword>
<keyword evidence="5 7" id="KW-0129">CBS domain</keyword>
<dbReference type="InterPro" id="IPR002550">
    <property type="entry name" value="CNNM"/>
</dbReference>
<dbReference type="InterPro" id="IPR016169">
    <property type="entry name" value="FAD-bd_PCMH_sub2"/>
</dbReference>
<dbReference type="EMBL" id="QXML01000001">
    <property type="protein sequence ID" value="RIW18430.1"/>
    <property type="molecule type" value="Genomic_DNA"/>
</dbReference>
<dbReference type="PANTHER" id="PTHR22777">
    <property type="entry name" value="HEMOLYSIN-RELATED"/>
    <property type="match status" value="1"/>
</dbReference>
<dbReference type="OrthoDB" id="9798188at2"/>
<dbReference type="Gene3D" id="3.10.580.10">
    <property type="entry name" value="CBS-domain"/>
    <property type="match status" value="1"/>
</dbReference>
<evidence type="ECO:0000256" key="6">
    <source>
        <dbReference type="ARBA" id="ARBA00023136"/>
    </source>
</evidence>
<dbReference type="InterPro" id="IPR046342">
    <property type="entry name" value="CBS_dom_sf"/>
</dbReference>
<evidence type="ECO:0000256" key="3">
    <source>
        <dbReference type="ARBA" id="ARBA00022737"/>
    </source>
</evidence>
<dbReference type="SMART" id="SM01091">
    <property type="entry name" value="CorC_HlyC"/>
    <property type="match status" value="1"/>
</dbReference>
<evidence type="ECO:0000256" key="8">
    <source>
        <dbReference type="PROSITE-ProRule" id="PRU01193"/>
    </source>
</evidence>
<feature type="transmembrane region" description="Helical" evidence="9">
    <location>
        <begin position="97"/>
        <end position="118"/>
    </location>
</feature>
<evidence type="ECO:0000256" key="4">
    <source>
        <dbReference type="ARBA" id="ARBA00022989"/>
    </source>
</evidence>
<dbReference type="InterPro" id="IPR005170">
    <property type="entry name" value="Transptr-assoc_dom"/>
</dbReference>
<keyword evidence="4 8" id="KW-1133">Transmembrane helix</keyword>
<proteinExistence type="predicted"/>
<dbReference type="GO" id="GO:0050660">
    <property type="term" value="F:flavin adenine dinucleotide binding"/>
    <property type="evidence" value="ECO:0007669"/>
    <property type="project" value="InterPro"/>
</dbReference>
<dbReference type="Pfam" id="PF01595">
    <property type="entry name" value="CNNM"/>
    <property type="match status" value="1"/>
</dbReference>
<evidence type="ECO:0000256" key="9">
    <source>
        <dbReference type="SAM" id="Phobius"/>
    </source>
</evidence>
<feature type="domain" description="CBS" evidence="10">
    <location>
        <begin position="278"/>
        <end position="335"/>
    </location>
</feature>
<dbReference type="PROSITE" id="PS51371">
    <property type="entry name" value="CBS"/>
    <property type="match status" value="1"/>
</dbReference>
<comment type="subcellular location">
    <subcellularLocation>
        <location evidence="1">Membrane</location>
        <topology evidence="1">Multi-pass membrane protein</topology>
    </subcellularLocation>
</comment>
<dbReference type="CDD" id="cd04590">
    <property type="entry name" value="CBS_pair_CorC_HlyC_assoc"/>
    <property type="match status" value="1"/>
</dbReference>
<evidence type="ECO:0000256" key="5">
    <source>
        <dbReference type="ARBA" id="ARBA00023122"/>
    </source>
</evidence>
<dbReference type="AlphaFoldDB" id="A0A418PW84"/>
<name>A0A418PW84_9BACT</name>
<feature type="transmembrane region" description="Helical" evidence="9">
    <location>
        <begin position="130"/>
        <end position="153"/>
    </location>
</feature>
<keyword evidence="2 8" id="KW-0812">Transmembrane</keyword>
<evidence type="ECO:0000259" key="11">
    <source>
        <dbReference type="PROSITE" id="PS51846"/>
    </source>
</evidence>
<reference evidence="12 13" key="1">
    <citation type="submission" date="2018-09" db="EMBL/GenBank/DDBJ databases">
        <authorList>
            <person name="Wang X."/>
            <person name="Du Z."/>
        </authorList>
    </citation>
    <scope>NUCLEOTIDE SEQUENCE [LARGE SCALE GENOMIC DNA]</scope>
    <source>
        <strain evidence="12 13">N3</strain>
    </source>
</reference>
<dbReference type="RefSeq" id="WP_119475908.1">
    <property type="nucleotide sequence ID" value="NZ_QXML01000001.1"/>
</dbReference>
<sequence>MENDYLFYVIITLIFSAFFSGFEIAYISSNKLQIELQNKQGLLSGRLLSKFLQKPGQFIGTTLIGNTIMLVLYGTFMAYLLDAPLRNLLPESLNNEAVILVTQTVLSTIIVLITGEFLPKSFFMINPNRMLNLFVLPFFAIYFVMYPIVWLIVGMSRFFITHILRLEYNEEKPAFTVTDLNSFIKEHFGQSNASGKVEIDSKIFDNAIEFKTVRVRECMIPRTDIVAVEVEDSISELKKVFEESGHSKVIVYRDTIDEVIGYCHQLELFRKPKTIEEILTPIVIAPESALANELLIQFIQERKSLALIVDEFGGTSGIVSMEDIIEEIFGEIDDEYDKDDLIEQKIEEHEYLLSARHEIDYLNDKYGWDLPYGDFETLSGLILSLTENLPNKGDTVTYGKYTFTVMTKQAHRIETVRLKINESDIFKV</sequence>
<dbReference type="PANTHER" id="PTHR22777:SF17">
    <property type="entry name" value="UPF0053 PROTEIN SLL0260"/>
    <property type="match status" value="1"/>
</dbReference>
<feature type="domain" description="CNNM transmembrane" evidence="11">
    <location>
        <begin position="1"/>
        <end position="198"/>
    </location>
</feature>
<evidence type="ECO:0000256" key="7">
    <source>
        <dbReference type="PROSITE-ProRule" id="PRU00703"/>
    </source>
</evidence>
<dbReference type="Gene3D" id="3.30.465.10">
    <property type="match status" value="1"/>
</dbReference>
<dbReference type="SUPFAM" id="SSF56176">
    <property type="entry name" value="FAD-binding/transporter-associated domain-like"/>
    <property type="match status" value="1"/>
</dbReference>
<dbReference type="PROSITE" id="PS51846">
    <property type="entry name" value="CNNM"/>
    <property type="match status" value="1"/>
</dbReference>
<dbReference type="GO" id="GO:0005886">
    <property type="term" value="C:plasma membrane"/>
    <property type="evidence" value="ECO:0007669"/>
    <property type="project" value="TreeGrafter"/>
</dbReference>
<keyword evidence="13" id="KW-1185">Reference proteome</keyword>
<dbReference type="SUPFAM" id="SSF54631">
    <property type="entry name" value="CBS-domain pair"/>
    <property type="match status" value="1"/>
</dbReference>
<dbReference type="InterPro" id="IPR036318">
    <property type="entry name" value="FAD-bd_PCMH-like_sf"/>
</dbReference>
<gene>
    <name evidence="12" type="ORF">D0X99_01710</name>
</gene>
<evidence type="ECO:0000313" key="12">
    <source>
        <dbReference type="EMBL" id="RIW18430.1"/>
    </source>
</evidence>
<dbReference type="InterPro" id="IPR044751">
    <property type="entry name" value="Ion_transp-like_CBS"/>
</dbReference>
<evidence type="ECO:0000256" key="2">
    <source>
        <dbReference type="ARBA" id="ARBA00022692"/>
    </source>
</evidence>
<dbReference type="Pfam" id="PF00571">
    <property type="entry name" value="CBS"/>
    <property type="match status" value="2"/>
</dbReference>
<organism evidence="12 13">
    <name type="scientific">Algoriphagus lacus</name>
    <dbReference type="NCBI Taxonomy" id="2056311"/>
    <lineage>
        <taxon>Bacteria</taxon>
        <taxon>Pseudomonadati</taxon>
        <taxon>Bacteroidota</taxon>
        <taxon>Cytophagia</taxon>
        <taxon>Cytophagales</taxon>
        <taxon>Cyclobacteriaceae</taxon>
        <taxon>Algoriphagus</taxon>
    </lineage>
</organism>
<dbReference type="Proteomes" id="UP000283522">
    <property type="component" value="Unassembled WGS sequence"/>
</dbReference>
<dbReference type="InterPro" id="IPR000644">
    <property type="entry name" value="CBS_dom"/>
</dbReference>
<comment type="caution">
    <text evidence="12">The sequence shown here is derived from an EMBL/GenBank/DDBJ whole genome shotgun (WGS) entry which is preliminary data.</text>
</comment>
<feature type="transmembrane region" description="Helical" evidence="9">
    <location>
        <begin position="6"/>
        <end position="27"/>
    </location>
</feature>
<feature type="transmembrane region" description="Helical" evidence="9">
    <location>
        <begin position="58"/>
        <end position="81"/>
    </location>
</feature>
<evidence type="ECO:0000313" key="13">
    <source>
        <dbReference type="Proteomes" id="UP000283522"/>
    </source>
</evidence>
<accession>A0A418PW84</accession>